<evidence type="ECO:0000313" key="1">
    <source>
        <dbReference type="EMBL" id="KAI4866658.1"/>
    </source>
</evidence>
<comment type="caution">
    <text evidence="1">The sequence shown here is derived from an EMBL/GenBank/DDBJ whole genome shotgun (WGS) entry which is preliminary data.</text>
</comment>
<organism evidence="1 2">
    <name type="scientific">Hypoxylon rubiginosum</name>
    <dbReference type="NCBI Taxonomy" id="110542"/>
    <lineage>
        <taxon>Eukaryota</taxon>
        <taxon>Fungi</taxon>
        <taxon>Dikarya</taxon>
        <taxon>Ascomycota</taxon>
        <taxon>Pezizomycotina</taxon>
        <taxon>Sordariomycetes</taxon>
        <taxon>Xylariomycetidae</taxon>
        <taxon>Xylariales</taxon>
        <taxon>Hypoxylaceae</taxon>
        <taxon>Hypoxylon</taxon>
    </lineage>
</organism>
<protein>
    <submittedName>
        <fullName evidence="1">Uncharacterized protein</fullName>
    </submittedName>
</protein>
<reference evidence="1 2" key="1">
    <citation type="journal article" date="2022" name="New Phytol.">
        <title>Ecological generalism drives hyperdiversity of secondary metabolite gene clusters in xylarialean endophytes.</title>
        <authorList>
            <person name="Franco M.E.E."/>
            <person name="Wisecaver J.H."/>
            <person name="Arnold A.E."/>
            <person name="Ju Y.M."/>
            <person name="Slot J.C."/>
            <person name="Ahrendt S."/>
            <person name="Moore L.P."/>
            <person name="Eastman K.E."/>
            <person name="Scott K."/>
            <person name="Konkel Z."/>
            <person name="Mondo S.J."/>
            <person name="Kuo A."/>
            <person name="Hayes R.D."/>
            <person name="Haridas S."/>
            <person name="Andreopoulos B."/>
            <person name="Riley R."/>
            <person name="LaButti K."/>
            <person name="Pangilinan J."/>
            <person name="Lipzen A."/>
            <person name="Amirebrahimi M."/>
            <person name="Yan J."/>
            <person name="Adam C."/>
            <person name="Keymanesh K."/>
            <person name="Ng V."/>
            <person name="Louie K."/>
            <person name="Northen T."/>
            <person name="Drula E."/>
            <person name="Henrissat B."/>
            <person name="Hsieh H.M."/>
            <person name="Youens-Clark K."/>
            <person name="Lutzoni F."/>
            <person name="Miadlikowska J."/>
            <person name="Eastwood D.C."/>
            <person name="Hamelin R.C."/>
            <person name="Grigoriev I.V."/>
            <person name="U'Ren J.M."/>
        </authorList>
    </citation>
    <scope>NUCLEOTIDE SEQUENCE [LARGE SCALE GENOMIC DNA]</scope>
    <source>
        <strain evidence="1 2">CBS 119005</strain>
    </source>
</reference>
<name>A0ACB9Z593_9PEZI</name>
<sequence>MASYQSSVTSGLSQSSGIEGPGVMMTFPASVWNVYLPNCKAAIIEGATHQSGGKCIQILLDNTHPDRIILGVVQDILVHHPELRIEACLYSGEPMMGLFVDNQPTHNYPTPGTLRTSQTPSTMFPSTMSPSTMSPSVIGSSSSPATTLSVQHGSSSSNVSCNSYNDSPVPNGERCGAEATTKILGDQWKCRLPLIQQKFFDDKAKEEETLHKKAYPWYKYGPERKKGKKGKRDAGNVQPKVKKARITEVNIPGFLNMDDLVREYHQFLASNNLNIVHPVPEGHPLGFEKYNAPELYGTILAGPRTSGRNKRKATVSDQSRKAPKTSQEQSAPVSQREVLTTAPMQVVAPSLEQTQISEPSIPGPSIPTLSIPTSSVPISSVPTSSVHEQPVDEQPATQESVHDHSTSHEQLDSGLSDDSNDDSMAWLDVTVEEHQPEDANAQGSTEELFGSTPAAEEQYDPTAHRLGGSRLSDFLFSTSPAPEEQRTPAEQQSGNASTQDFPDNLSGSIPAAPEHPGPIEYQPFNPIGNGYFDNMAYPFQGLTQNGQGDSNVEQYELPGFQMSDSQPLADLDFGNYATGNIWQGQIYK</sequence>
<evidence type="ECO:0000313" key="2">
    <source>
        <dbReference type="Proteomes" id="UP001497700"/>
    </source>
</evidence>
<dbReference type="Proteomes" id="UP001497700">
    <property type="component" value="Unassembled WGS sequence"/>
</dbReference>
<accession>A0ACB9Z593</accession>
<dbReference type="EMBL" id="MU393456">
    <property type="protein sequence ID" value="KAI4866658.1"/>
    <property type="molecule type" value="Genomic_DNA"/>
</dbReference>
<gene>
    <name evidence="1" type="ORF">F4820DRAFT_468741</name>
</gene>
<proteinExistence type="predicted"/>
<keyword evidence="2" id="KW-1185">Reference proteome</keyword>